<proteinExistence type="predicted"/>
<dbReference type="PANTHER" id="PTHR43179:SF7">
    <property type="entry name" value="RHAMNOSYLTRANSFERASE WBBL"/>
    <property type="match status" value="1"/>
</dbReference>
<dbReference type="PANTHER" id="PTHR43179">
    <property type="entry name" value="RHAMNOSYLTRANSFERASE WBBL"/>
    <property type="match status" value="1"/>
</dbReference>
<dbReference type="InterPro" id="IPR001173">
    <property type="entry name" value="Glyco_trans_2-like"/>
</dbReference>
<dbReference type="InterPro" id="IPR029044">
    <property type="entry name" value="Nucleotide-diphossugar_trans"/>
</dbReference>
<organism evidence="2 3">
    <name type="scientific">Candidatus Curtissbacteria bacterium RIFCSPHIGHO2_01_FULL_40_12</name>
    <dbReference type="NCBI Taxonomy" id="1797710"/>
    <lineage>
        <taxon>Bacteria</taxon>
        <taxon>Candidatus Curtissiibacteriota</taxon>
    </lineage>
</organism>
<gene>
    <name evidence="2" type="ORF">A2693_02360</name>
</gene>
<evidence type="ECO:0000259" key="1">
    <source>
        <dbReference type="Pfam" id="PF00535"/>
    </source>
</evidence>
<dbReference type="EMBL" id="MFAY01000028">
    <property type="protein sequence ID" value="OGD88783.1"/>
    <property type="molecule type" value="Genomic_DNA"/>
</dbReference>
<name>A0A1F5GA74_9BACT</name>
<dbReference type="Proteomes" id="UP000178577">
    <property type="component" value="Unassembled WGS sequence"/>
</dbReference>
<dbReference type="SUPFAM" id="SSF53448">
    <property type="entry name" value="Nucleotide-diphospho-sugar transferases"/>
    <property type="match status" value="1"/>
</dbReference>
<sequence length="297" mass="33532">MDLSVIIVNWNTKKLLENCLASIFKFTEDVNFEVIVVDNGSEDDSPKLVKEKFPQVKLIPNKENLGFTKANNQGIKISKGKYILLLNSDTYLIENSFRKLLDKARSIGESLGSLGPLLLNKDRSIQQSAGFSPHLLQVFWWMTFIDDLPGGTVLEPYHVDHESFYKKDQEVGWVTAAAILVPKAVIAKVGAFDEKIFMYGEEVEWCYRIKKAGYKVYFSPSTQIVHIGRGSSGKISQNAIIGEYRGIIYFYQKHKDKVSLQITRVLLKIGALARILIFGATGRKSLAKFYVEVLKVV</sequence>
<dbReference type="CDD" id="cd04186">
    <property type="entry name" value="GT_2_like_c"/>
    <property type="match status" value="1"/>
</dbReference>
<protein>
    <recommendedName>
        <fullName evidence="1">Glycosyltransferase 2-like domain-containing protein</fullName>
    </recommendedName>
</protein>
<accession>A0A1F5GA74</accession>
<evidence type="ECO:0000313" key="2">
    <source>
        <dbReference type="EMBL" id="OGD88783.1"/>
    </source>
</evidence>
<evidence type="ECO:0000313" key="3">
    <source>
        <dbReference type="Proteomes" id="UP000178577"/>
    </source>
</evidence>
<comment type="caution">
    <text evidence="2">The sequence shown here is derived from an EMBL/GenBank/DDBJ whole genome shotgun (WGS) entry which is preliminary data.</text>
</comment>
<feature type="domain" description="Glycosyltransferase 2-like" evidence="1">
    <location>
        <begin position="4"/>
        <end position="107"/>
    </location>
</feature>
<dbReference type="Pfam" id="PF00535">
    <property type="entry name" value="Glycos_transf_2"/>
    <property type="match status" value="1"/>
</dbReference>
<dbReference type="Gene3D" id="3.90.550.10">
    <property type="entry name" value="Spore Coat Polysaccharide Biosynthesis Protein SpsA, Chain A"/>
    <property type="match status" value="1"/>
</dbReference>
<dbReference type="AlphaFoldDB" id="A0A1F5GA74"/>
<reference evidence="2 3" key="1">
    <citation type="journal article" date="2016" name="Nat. Commun.">
        <title>Thousands of microbial genomes shed light on interconnected biogeochemical processes in an aquifer system.</title>
        <authorList>
            <person name="Anantharaman K."/>
            <person name="Brown C.T."/>
            <person name="Hug L.A."/>
            <person name="Sharon I."/>
            <person name="Castelle C.J."/>
            <person name="Probst A.J."/>
            <person name="Thomas B.C."/>
            <person name="Singh A."/>
            <person name="Wilkins M.J."/>
            <person name="Karaoz U."/>
            <person name="Brodie E.L."/>
            <person name="Williams K.H."/>
            <person name="Hubbard S.S."/>
            <person name="Banfield J.F."/>
        </authorList>
    </citation>
    <scope>NUCLEOTIDE SEQUENCE [LARGE SCALE GENOMIC DNA]</scope>
</reference>